<evidence type="ECO:0000313" key="2">
    <source>
        <dbReference type="Proteomes" id="UP000443353"/>
    </source>
</evidence>
<evidence type="ECO:0008006" key="3">
    <source>
        <dbReference type="Google" id="ProtNLM"/>
    </source>
</evidence>
<gene>
    <name evidence="1" type="ORF">GPY61_30365</name>
</gene>
<accession>A0A7X3G5X6</accession>
<reference evidence="1 2" key="1">
    <citation type="submission" date="2019-12" db="EMBL/GenBank/DDBJ databases">
        <authorList>
            <person name="Li C."/>
            <person name="Zhao J."/>
        </authorList>
    </citation>
    <scope>NUCLEOTIDE SEQUENCE [LARGE SCALE GENOMIC DNA]</scope>
    <source>
        <strain evidence="1 2">NEAU-DD11</strain>
    </source>
</reference>
<evidence type="ECO:0000313" key="1">
    <source>
        <dbReference type="EMBL" id="MVW64238.1"/>
    </source>
</evidence>
<organism evidence="1 2">
    <name type="scientific">Massilia cellulosiltytica</name>
    <dbReference type="NCBI Taxonomy" id="2683234"/>
    <lineage>
        <taxon>Bacteria</taxon>
        <taxon>Pseudomonadati</taxon>
        <taxon>Pseudomonadota</taxon>
        <taxon>Betaproteobacteria</taxon>
        <taxon>Burkholderiales</taxon>
        <taxon>Oxalobacteraceae</taxon>
        <taxon>Telluria group</taxon>
        <taxon>Massilia</taxon>
    </lineage>
</organism>
<keyword evidence="2" id="KW-1185">Reference proteome</keyword>
<dbReference type="CDD" id="cd00198">
    <property type="entry name" value="vWFA"/>
    <property type="match status" value="1"/>
</dbReference>
<dbReference type="EMBL" id="WSES01000012">
    <property type="protein sequence ID" value="MVW64238.1"/>
    <property type="molecule type" value="Genomic_DNA"/>
</dbReference>
<dbReference type="Gene3D" id="3.40.50.410">
    <property type="entry name" value="von Willebrand factor, type A domain"/>
    <property type="match status" value="1"/>
</dbReference>
<dbReference type="PANTHER" id="PTHR45737:SF6">
    <property type="entry name" value="VON WILLEBRAND FACTOR A DOMAIN-CONTAINING PROTEIN 5A"/>
    <property type="match status" value="1"/>
</dbReference>
<comment type="caution">
    <text evidence="1">The sequence shown here is derived from an EMBL/GenBank/DDBJ whole genome shotgun (WGS) entry which is preliminary data.</text>
</comment>
<dbReference type="InterPro" id="IPR036465">
    <property type="entry name" value="vWFA_dom_sf"/>
</dbReference>
<dbReference type="SUPFAM" id="SSF53300">
    <property type="entry name" value="vWA-like"/>
    <property type="match status" value="1"/>
</dbReference>
<name>A0A7X3G5X6_9BURK</name>
<proteinExistence type="predicted"/>
<dbReference type="Proteomes" id="UP000443353">
    <property type="component" value="Unassembled WGS sequence"/>
</dbReference>
<dbReference type="AlphaFoldDB" id="A0A7X3G5X6"/>
<sequence length="443" mass="47367">MFDSSFTRSCRSVDDCDNARIAPVTLTAARTLLGLCLRTLAFSPYASRSAATMSIPIRPKASTLKERLGWRHPGRHGGAEIAEALLSTYALAKPFDADILLVTDGDVWEANRLIASATRAGQRIFAVGIGSAPASSLLHALASRTGGACECVSADIEIPAAVLRMFKRMRQAPVRDVEVTWDATPDWQTSGARVVLSGETVHHMAGFARHSPTKVSLGWIDGADTVHAVSVAVDGMAVDGSTLARVAGAMRMPDLVPAERHQIALRYGLVSPTTNLILVHERSDADKRDHLPALHQAAHGLPAGLGGLGTVRQGTYNGSGGTTLRASTHCASPAGPAVWRRESGAAMLRVSGRHDTYDIPAFLRKQTPDKDAQYRDNLRRFAALMAAHEGISPVTPISLDDLTAQLPKQIIEQLQALIDTGSAEADVVRAFVAALILSWRPHR</sequence>
<protein>
    <recommendedName>
        <fullName evidence="3">VWA domain-containing protein</fullName>
    </recommendedName>
</protein>
<dbReference type="RefSeq" id="WP_160410752.1">
    <property type="nucleotide sequence ID" value="NZ_WSES01000012.1"/>
</dbReference>
<dbReference type="PANTHER" id="PTHR45737">
    <property type="entry name" value="VON WILLEBRAND FACTOR A DOMAIN-CONTAINING PROTEIN 5A"/>
    <property type="match status" value="1"/>
</dbReference>